<keyword evidence="3" id="KW-1185">Reference proteome</keyword>
<gene>
    <name evidence="2" type="ORF">BQ4739_LOCUS19521</name>
</gene>
<dbReference type="Gene3D" id="3.80.10.10">
    <property type="entry name" value="Ribonuclease Inhibitor"/>
    <property type="match status" value="1"/>
</dbReference>
<reference evidence="2 3" key="1">
    <citation type="submission" date="2016-10" db="EMBL/GenBank/DDBJ databases">
        <authorList>
            <person name="Cai Z."/>
        </authorList>
    </citation>
    <scope>NUCLEOTIDE SEQUENCE [LARGE SCALE GENOMIC DNA]</scope>
</reference>
<dbReference type="SUPFAM" id="SSF52047">
    <property type="entry name" value="RNI-like"/>
    <property type="match status" value="1"/>
</dbReference>
<evidence type="ECO:0000313" key="3">
    <source>
        <dbReference type="Proteomes" id="UP000256970"/>
    </source>
</evidence>
<dbReference type="GO" id="GO:0005930">
    <property type="term" value="C:axoneme"/>
    <property type="evidence" value="ECO:0007669"/>
    <property type="project" value="UniProtKB-SubCell"/>
</dbReference>
<protein>
    <recommendedName>
        <fullName evidence="4">FBD domain-containing protein</fullName>
    </recommendedName>
</protein>
<evidence type="ECO:0000256" key="1">
    <source>
        <dbReference type="ARBA" id="ARBA00004430"/>
    </source>
</evidence>
<dbReference type="Proteomes" id="UP000256970">
    <property type="component" value="Unassembled WGS sequence"/>
</dbReference>
<name>A0A383WPY0_TETOB</name>
<dbReference type="AlphaFoldDB" id="A0A383WPY0"/>
<sequence length="267" mass="28053">MIGRDPKLPPSIINLTVPLVLHVKPLLQLTRLQRLNLDNPNILEAGDLAEIAHCLTQLTHMDVGDLHVEDEAAPQVISALAALPLKKLGVLSYGPQQPGAAAGAPSPAAVGALLGQLTGLTSLTLWAGAYAWRDVAASLARLTDLQDLMLFVHDDGDDDEDGDRPRSGVIGDAADAESFVDTLAGLEKLSHLIAYDSWFGSGDAAVDLPHPIMRLQAATQLDFLEITFIGPKPGITKADFVALKNSLPGVNMGPGFAALDEGAAAKE</sequence>
<accession>A0A383WPY0</accession>
<proteinExistence type="predicted"/>
<comment type="subcellular location">
    <subcellularLocation>
        <location evidence="1">Cytoplasm</location>
        <location evidence="1">Cytoskeleton</location>
        <location evidence="1">Cilium axoneme</location>
    </subcellularLocation>
</comment>
<organism evidence="2 3">
    <name type="scientific">Tetradesmus obliquus</name>
    <name type="common">Green alga</name>
    <name type="synonym">Acutodesmus obliquus</name>
    <dbReference type="NCBI Taxonomy" id="3088"/>
    <lineage>
        <taxon>Eukaryota</taxon>
        <taxon>Viridiplantae</taxon>
        <taxon>Chlorophyta</taxon>
        <taxon>core chlorophytes</taxon>
        <taxon>Chlorophyceae</taxon>
        <taxon>CS clade</taxon>
        <taxon>Sphaeropleales</taxon>
        <taxon>Scenedesmaceae</taxon>
        <taxon>Tetradesmus</taxon>
    </lineage>
</organism>
<dbReference type="InterPro" id="IPR032675">
    <property type="entry name" value="LRR_dom_sf"/>
</dbReference>
<evidence type="ECO:0008006" key="4">
    <source>
        <dbReference type="Google" id="ProtNLM"/>
    </source>
</evidence>
<evidence type="ECO:0000313" key="2">
    <source>
        <dbReference type="EMBL" id="SZX79239.1"/>
    </source>
</evidence>
<dbReference type="EMBL" id="FNXT01001361">
    <property type="protein sequence ID" value="SZX79239.1"/>
    <property type="molecule type" value="Genomic_DNA"/>
</dbReference>